<proteinExistence type="predicted"/>
<organism evidence="1 2">
    <name type="scientific">[Candida] jaroonii</name>
    <dbReference type="NCBI Taxonomy" id="467808"/>
    <lineage>
        <taxon>Eukaryota</taxon>
        <taxon>Fungi</taxon>
        <taxon>Dikarya</taxon>
        <taxon>Ascomycota</taxon>
        <taxon>Saccharomycotina</taxon>
        <taxon>Pichiomycetes</taxon>
        <taxon>Debaryomycetaceae</taxon>
        <taxon>Yamadazyma</taxon>
    </lineage>
</organism>
<sequence>MQILSLLTLATTVLSKNIVLTNDDGWAATPIRALYRDLTDAGHNVLMVAPVTQRSGWSGRFQYSYSKELLEDGQFNYRNKGEPAWGYEEDDNKIWYMNGTPAGCVGFALDVVIPKYFPELNNSIDLVVGGVNEGVNNSPQTFTVSGTIGATYEAVYRGLPAIAFSGSNSNNSFFKDDLNDDPLNPFNIYAKKSVQLIEEIFTKQGDNDRALPLGVGLNVNFPKAGYDDETCTNPVYTKSRIAGTDSGAYTIYLNETTGLLQDGPNDLTQALGVCYNGPCNYPSETEVVGGKVGHCKSSISTFSIDYDANSQLQAEVDSLIGGVFNL</sequence>
<protein>
    <submittedName>
        <fullName evidence="1">Uncharacterized protein</fullName>
    </submittedName>
</protein>
<dbReference type="EMBL" id="CALSDN010000005">
    <property type="protein sequence ID" value="CAH6721147.1"/>
    <property type="molecule type" value="Genomic_DNA"/>
</dbReference>
<name>A0ACA9Y8Q9_9ASCO</name>
<gene>
    <name evidence="1" type="ORF">CLIB1444_05S04610</name>
</gene>
<keyword evidence="2" id="KW-1185">Reference proteome</keyword>
<evidence type="ECO:0000313" key="2">
    <source>
        <dbReference type="Proteomes" id="UP001152531"/>
    </source>
</evidence>
<comment type="caution">
    <text evidence="1">The sequence shown here is derived from an EMBL/GenBank/DDBJ whole genome shotgun (WGS) entry which is preliminary data.</text>
</comment>
<reference evidence="1" key="1">
    <citation type="submission" date="2022-06" db="EMBL/GenBank/DDBJ databases">
        <authorList>
            <person name="Legras J.-L."/>
            <person name="Devillers H."/>
            <person name="Grondin C."/>
        </authorList>
    </citation>
    <scope>NUCLEOTIDE SEQUENCE</scope>
    <source>
        <strain evidence="1">CLIB 1444</strain>
    </source>
</reference>
<evidence type="ECO:0000313" key="1">
    <source>
        <dbReference type="EMBL" id="CAH6721147.1"/>
    </source>
</evidence>
<dbReference type="Proteomes" id="UP001152531">
    <property type="component" value="Unassembled WGS sequence"/>
</dbReference>
<accession>A0ACA9Y8Q9</accession>